<reference evidence="1" key="2">
    <citation type="submission" date="2014-03" db="EMBL/GenBank/DDBJ databases">
        <title>The whipworm genome and dual-species transcriptomics of an intimate host-pathogen interaction.</title>
        <authorList>
            <person name="Foth B.J."/>
            <person name="Tsai I.J."/>
            <person name="Reid A.J."/>
            <person name="Bancroft A.J."/>
            <person name="Nichol S."/>
            <person name="Tracey A."/>
            <person name="Holroyd N."/>
            <person name="Cotton J.A."/>
            <person name="Stanley E.J."/>
            <person name="Zarowiecki M."/>
            <person name="Liu J.Z."/>
            <person name="Huckvale T."/>
            <person name="Cooper P.J."/>
            <person name="Grencis R.K."/>
            <person name="Berriman M."/>
        </authorList>
    </citation>
    <scope>NUCLEOTIDE SEQUENCE [LARGE SCALE GENOMIC DNA]</scope>
</reference>
<dbReference type="AlphaFoldDB" id="A0A077Z8P5"/>
<keyword evidence="2" id="KW-1185">Reference proteome</keyword>
<reference evidence="1" key="1">
    <citation type="submission" date="2014-01" db="EMBL/GenBank/DDBJ databases">
        <authorList>
            <person name="Aslett M."/>
        </authorList>
    </citation>
    <scope>NUCLEOTIDE SEQUENCE</scope>
</reference>
<accession>A0A077Z8P5</accession>
<name>A0A077Z8P5_TRITR</name>
<proteinExistence type="predicted"/>
<dbReference type="EMBL" id="HG805933">
    <property type="protein sequence ID" value="CDW55055.1"/>
    <property type="molecule type" value="Genomic_DNA"/>
</dbReference>
<sequence length="267" mass="29578">MFIRRIDDKAAEPAKKDSNAFFYRSPEEYVQSNTADVNNPSKAAGAMYLALRVLEVKTTVNHCESEESDHGDDMLAWSYCDDLSDCSLDPVNLVCDACSSRMKSRKLVLVKDPAKCQTTDRCIQVDIACSDVEVGTVQTPSKNLERQDNQWRSVCKYDDEALEQWANRSYEGFKAIATDETSDSEGSAKQSSSTDSAIDYGPVRISDELCLYCERNVVANGYKLVRKAFARPQVSVGIQAKADRSDVSVNTTSEIQHTDCLSNSAAE</sequence>
<evidence type="ECO:0000313" key="2">
    <source>
        <dbReference type="Proteomes" id="UP000030665"/>
    </source>
</evidence>
<protein>
    <submittedName>
        <fullName evidence="1">Uncharacterized protein</fullName>
    </submittedName>
</protein>
<evidence type="ECO:0000313" key="1">
    <source>
        <dbReference type="EMBL" id="CDW55055.1"/>
    </source>
</evidence>
<dbReference type="Proteomes" id="UP000030665">
    <property type="component" value="Unassembled WGS sequence"/>
</dbReference>
<gene>
    <name evidence="1" type="ORF">TTRE_0000332601</name>
</gene>
<organism evidence="1 2">
    <name type="scientific">Trichuris trichiura</name>
    <name type="common">Whipworm</name>
    <name type="synonym">Trichocephalus trichiurus</name>
    <dbReference type="NCBI Taxonomy" id="36087"/>
    <lineage>
        <taxon>Eukaryota</taxon>
        <taxon>Metazoa</taxon>
        <taxon>Ecdysozoa</taxon>
        <taxon>Nematoda</taxon>
        <taxon>Enoplea</taxon>
        <taxon>Dorylaimia</taxon>
        <taxon>Trichinellida</taxon>
        <taxon>Trichuridae</taxon>
        <taxon>Trichuris</taxon>
    </lineage>
</organism>